<protein>
    <submittedName>
        <fullName evidence="1">Uncharacterized protein</fullName>
    </submittedName>
</protein>
<accession>E0UBG1</accession>
<evidence type="ECO:0000313" key="1">
    <source>
        <dbReference type="EMBL" id="ADN12793.1"/>
    </source>
</evidence>
<dbReference type="AlphaFoldDB" id="E0UBG1"/>
<dbReference type="EMBL" id="CP002198">
    <property type="protein sequence ID" value="ADN12793.1"/>
    <property type="molecule type" value="Genomic_DNA"/>
</dbReference>
<dbReference type="Proteomes" id="UP000008206">
    <property type="component" value="Chromosome"/>
</dbReference>
<dbReference type="HOGENOM" id="CLU_3198801_0_0_3"/>
<sequence>MLLIFNYNAQSRLAAPLTQILHQYQKAKNPDFYIPETLLTSLLFD</sequence>
<proteinExistence type="predicted"/>
<gene>
    <name evidence="1" type="ordered locus">Cyan7822_0767</name>
</gene>
<dbReference type="KEGG" id="cyj:Cyan7822_0767"/>
<name>E0UBG1_GLOV7</name>
<keyword evidence="2" id="KW-1185">Reference proteome</keyword>
<organism evidence="1 2">
    <name type="scientific">Gloeothece verrucosa (strain PCC 7822)</name>
    <name type="common">Cyanothece sp. (strain PCC 7822)</name>
    <dbReference type="NCBI Taxonomy" id="497965"/>
    <lineage>
        <taxon>Bacteria</taxon>
        <taxon>Bacillati</taxon>
        <taxon>Cyanobacteriota</taxon>
        <taxon>Cyanophyceae</taxon>
        <taxon>Oscillatoriophycideae</taxon>
        <taxon>Chroococcales</taxon>
        <taxon>Aphanothecaceae</taxon>
        <taxon>Gloeothece</taxon>
        <taxon>Gloeothece verrucosa</taxon>
    </lineage>
</organism>
<evidence type="ECO:0000313" key="2">
    <source>
        <dbReference type="Proteomes" id="UP000008206"/>
    </source>
</evidence>
<reference evidence="2" key="1">
    <citation type="journal article" date="2011" name="MBio">
        <title>Novel metabolic attributes of the genus Cyanothece, comprising a group of unicellular nitrogen-fixing Cyanobacteria.</title>
        <authorList>
            <person name="Bandyopadhyay A."/>
            <person name="Elvitigala T."/>
            <person name="Welsh E."/>
            <person name="Stockel J."/>
            <person name="Liberton M."/>
            <person name="Min H."/>
            <person name="Sherman L.A."/>
            <person name="Pakrasi H.B."/>
        </authorList>
    </citation>
    <scope>NUCLEOTIDE SEQUENCE [LARGE SCALE GENOMIC DNA]</scope>
    <source>
        <strain evidence="2">PCC 7822</strain>
    </source>
</reference>